<name>A0ABX1J741_9PSEU</name>
<evidence type="ECO:0000313" key="4">
    <source>
        <dbReference type="Proteomes" id="UP000715441"/>
    </source>
</evidence>
<dbReference type="RefSeq" id="WP_168517755.1">
    <property type="nucleotide sequence ID" value="NZ_JAAXLS010000013.1"/>
</dbReference>
<keyword evidence="2" id="KW-0472">Membrane</keyword>
<feature type="compositionally biased region" description="Polar residues" evidence="1">
    <location>
        <begin position="303"/>
        <end position="312"/>
    </location>
</feature>
<gene>
    <name evidence="3" type="ORF">HFP15_19755</name>
</gene>
<dbReference type="Proteomes" id="UP000715441">
    <property type="component" value="Unassembled WGS sequence"/>
</dbReference>
<accession>A0ABX1J741</accession>
<feature type="transmembrane region" description="Helical" evidence="2">
    <location>
        <begin position="38"/>
        <end position="60"/>
    </location>
</feature>
<reference evidence="3 4" key="1">
    <citation type="submission" date="2020-04" db="EMBL/GenBank/DDBJ databases">
        <title>Novel species.</title>
        <authorList>
            <person name="Teo W.F.A."/>
            <person name="Lipun K."/>
            <person name="Srisuk N."/>
            <person name="Duangmal K."/>
        </authorList>
    </citation>
    <scope>NUCLEOTIDE SEQUENCE [LARGE SCALE GENOMIC DNA]</scope>
    <source>
        <strain evidence="3 4">K13G38</strain>
    </source>
</reference>
<feature type="compositionally biased region" description="Polar residues" evidence="1">
    <location>
        <begin position="266"/>
        <end position="275"/>
    </location>
</feature>
<feature type="transmembrane region" description="Helical" evidence="2">
    <location>
        <begin position="195"/>
        <end position="216"/>
    </location>
</feature>
<keyword evidence="2" id="KW-0812">Transmembrane</keyword>
<keyword evidence="2" id="KW-1133">Transmembrane helix</keyword>
<keyword evidence="4" id="KW-1185">Reference proteome</keyword>
<sequence length="312" mass="31876">MAKATEDSSDKSSLKPAQIAASALAAVTAAFLGSTLGVAGTVAGAGIASVVTTVGGELYLRSLRKTRLAARKTAEVLALTDTRLRQETRYVEPAGRRPGNPLMRPGPQPMRQGQLPPAQLDQIQRTQRIPMAGHGASNFGQRTVYIPRPGTQVPQQPGPRTAQAAHDAAQATRVIAPAKEQEGPAAEPPWWKNRWTIIAGSSVLAFVLGMLVLTGFEGITGKAVSGGQGTTFSQVVRGSSTGGGGTTNTPQTTTVTQTPASNTATPESSPAQKTGTSSASSTPTSQAPASSSVQQSESAQPQVTGSAAPTSG</sequence>
<comment type="caution">
    <text evidence="3">The sequence shown here is derived from an EMBL/GenBank/DDBJ whole genome shotgun (WGS) entry which is preliminary data.</text>
</comment>
<feature type="region of interest" description="Disordered" evidence="1">
    <location>
        <begin position="234"/>
        <end position="312"/>
    </location>
</feature>
<protein>
    <submittedName>
        <fullName evidence="3">Uncharacterized protein</fullName>
    </submittedName>
</protein>
<evidence type="ECO:0000313" key="3">
    <source>
        <dbReference type="EMBL" id="NKQ55121.1"/>
    </source>
</evidence>
<feature type="compositionally biased region" description="Low complexity" evidence="1">
    <location>
        <begin position="276"/>
        <end position="302"/>
    </location>
</feature>
<dbReference type="EMBL" id="JAAXLS010000013">
    <property type="protein sequence ID" value="NKQ55121.1"/>
    <property type="molecule type" value="Genomic_DNA"/>
</dbReference>
<proteinExistence type="predicted"/>
<organism evidence="3 4">
    <name type="scientific">Amycolatopsis acididurans</name>
    <dbReference type="NCBI Taxonomy" id="2724524"/>
    <lineage>
        <taxon>Bacteria</taxon>
        <taxon>Bacillati</taxon>
        <taxon>Actinomycetota</taxon>
        <taxon>Actinomycetes</taxon>
        <taxon>Pseudonocardiales</taxon>
        <taxon>Pseudonocardiaceae</taxon>
        <taxon>Amycolatopsis</taxon>
    </lineage>
</organism>
<evidence type="ECO:0000256" key="2">
    <source>
        <dbReference type="SAM" id="Phobius"/>
    </source>
</evidence>
<feature type="compositionally biased region" description="Low complexity" evidence="1">
    <location>
        <begin position="247"/>
        <end position="265"/>
    </location>
</feature>
<evidence type="ECO:0000256" key="1">
    <source>
        <dbReference type="SAM" id="MobiDB-lite"/>
    </source>
</evidence>